<evidence type="ECO:0000313" key="2">
    <source>
        <dbReference type="EMBL" id="KIO31344.1"/>
    </source>
</evidence>
<sequence length="445" mass="49877">MENATTTTDVAKSAFSMLVRRANQGDTALPTDSSRSILSFDNHIHAIEALVASLLTEANDHLSTLKQSRNTLSPIHTLPDELLANVWLLCVEDATQIDDLLHTLALVCKAWYRGVLDHPVLWCHLQDTCKAEWYNDWVLQKSQNCPLHLHLSASDPYVSDTLINMAMPESRRWKSFVLAPYYGDGSIQLLGRTVSFNLWEPPRCPILNNIKSLIPPPGAIDLYYHSNVHMATDPHPFYPIQWPYHKDALATEGFAFTSTKPAEMEDFLDIAQWVSSLGMHTIVKLELGNPWWRRDETREIPVALLDHLPTLRTLVIREGVNADLFFAQLGRPKQESSGRLHWPWPQLVNLDLGDANMIEAQVLIHLAQSRWGNTAAPPSKSEPSVEPTKEERPPKLKSLSIPHAFIPEVRLQVETLALEGGPRPESPKGGSEEPSNSTSSNDSTL</sequence>
<name>A0A0C3QT94_9AGAM</name>
<feature type="compositionally biased region" description="Polar residues" evidence="1">
    <location>
        <begin position="433"/>
        <end position="445"/>
    </location>
</feature>
<keyword evidence="3" id="KW-1185">Reference proteome</keyword>
<evidence type="ECO:0000256" key="1">
    <source>
        <dbReference type="SAM" id="MobiDB-lite"/>
    </source>
</evidence>
<organism evidence="2 3">
    <name type="scientific">Tulasnella calospora MUT 4182</name>
    <dbReference type="NCBI Taxonomy" id="1051891"/>
    <lineage>
        <taxon>Eukaryota</taxon>
        <taxon>Fungi</taxon>
        <taxon>Dikarya</taxon>
        <taxon>Basidiomycota</taxon>
        <taxon>Agaricomycotina</taxon>
        <taxon>Agaricomycetes</taxon>
        <taxon>Cantharellales</taxon>
        <taxon>Tulasnellaceae</taxon>
        <taxon>Tulasnella</taxon>
    </lineage>
</organism>
<feature type="region of interest" description="Disordered" evidence="1">
    <location>
        <begin position="372"/>
        <end position="445"/>
    </location>
</feature>
<reference evidence="3" key="2">
    <citation type="submission" date="2015-01" db="EMBL/GenBank/DDBJ databases">
        <title>Evolutionary Origins and Diversification of the Mycorrhizal Mutualists.</title>
        <authorList>
            <consortium name="DOE Joint Genome Institute"/>
            <consortium name="Mycorrhizal Genomics Consortium"/>
            <person name="Kohler A."/>
            <person name="Kuo A."/>
            <person name="Nagy L.G."/>
            <person name="Floudas D."/>
            <person name="Copeland A."/>
            <person name="Barry K.W."/>
            <person name="Cichocki N."/>
            <person name="Veneault-Fourrey C."/>
            <person name="LaButti K."/>
            <person name="Lindquist E.A."/>
            <person name="Lipzen A."/>
            <person name="Lundell T."/>
            <person name="Morin E."/>
            <person name="Murat C."/>
            <person name="Riley R."/>
            <person name="Ohm R."/>
            <person name="Sun H."/>
            <person name="Tunlid A."/>
            <person name="Henrissat B."/>
            <person name="Grigoriev I.V."/>
            <person name="Hibbett D.S."/>
            <person name="Martin F."/>
        </authorList>
    </citation>
    <scope>NUCLEOTIDE SEQUENCE [LARGE SCALE GENOMIC DNA]</scope>
    <source>
        <strain evidence="3">MUT 4182</strain>
    </source>
</reference>
<reference evidence="2 3" key="1">
    <citation type="submission" date="2014-04" db="EMBL/GenBank/DDBJ databases">
        <authorList>
            <consortium name="DOE Joint Genome Institute"/>
            <person name="Kuo A."/>
            <person name="Girlanda M."/>
            <person name="Perotto S."/>
            <person name="Kohler A."/>
            <person name="Nagy L.G."/>
            <person name="Floudas D."/>
            <person name="Copeland A."/>
            <person name="Barry K.W."/>
            <person name="Cichocki N."/>
            <person name="Veneault-Fourrey C."/>
            <person name="LaButti K."/>
            <person name="Lindquist E.A."/>
            <person name="Lipzen A."/>
            <person name="Lundell T."/>
            <person name="Morin E."/>
            <person name="Murat C."/>
            <person name="Sun H."/>
            <person name="Tunlid A."/>
            <person name="Henrissat B."/>
            <person name="Grigoriev I.V."/>
            <person name="Hibbett D.S."/>
            <person name="Martin F."/>
            <person name="Nordberg H.P."/>
            <person name="Cantor M.N."/>
            <person name="Hua S.X."/>
        </authorList>
    </citation>
    <scope>NUCLEOTIDE SEQUENCE [LARGE SCALE GENOMIC DNA]</scope>
    <source>
        <strain evidence="2 3">MUT 4182</strain>
    </source>
</reference>
<dbReference type="EMBL" id="KN822964">
    <property type="protein sequence ID" value="KIO31344.1"/>
    <property type="molecule type" value="Genomic_DNA"/>
</dbReference>
<dbReference type="HOGENOM" id="CLU_035271_0_0_1"/>
<dbReference type="Proteomes" id="UP000054248">
    <property type="component" value="Unassembled WGS sequence"/>
</dbReference>
<evidence type="ECO:0000313" key="3">
    <source>
        <dbReference type="Proteomes" id="UP000054248"/>
    </source>
</evidence>
<proteinExistence type="predicted"/>
<accession>A0A0C3QT94</accession>
<gene>
    <name evidence="2" type="ORF">M407DRAFT_220488</name>
</gene>
<dbReference type="AlphaFoldDB" id="A0A0C3QT94"/>
<protein>
    <submittedName>
        <fullName evidence="2">Uncharacterized protein</fullName>
    </submittedName>
</protein>
<dbReference type="OrthoDB" id="3051796at2759"/>